<evidence type="ECO:0000313" key="4">
    <source>
        <dbReference type="Proteomes" id="UP000594262"/>
    </source>
</evidence>
<evidence type="ECO:0000256" key="2">
    <source>
        <dbReference type="SAM" id="MobiDB-lite"/>
    </source>
</evidence>
<keyword evidence="1" id="KW-0175">Coiled coil</keyword>
<name>A0A7M5V4W1_9CNID</name>
<proteinExistence type="predicted"/>
<organism evidence="3 4">
    <name type="scientific">Clytia hemisphaerica</name>
    <dbReference type="NCBI Taxonomy" id="252671"/>
    <lineage>
        <taxon>Eukaryota</taxon>
        <taxon>Metazoa</taxon>
        <taxon>Cnidaria</taxon>
        <taxon>Hydrozoa</taxon>
        <taxon>Hydroidolina</taxon>
        <taxon>Leptothecata</taxon>
        <taxon>Obeliida</taxon>
        <taxon>Clytiidae</taxon>
        <taxon>Clytia</taxon>
    </lineage>
</organism>
<protein>
    <submittedName>
        <fullName evidence="3">Uncharacterized protein</fullName>
    </submittedName>
</protein>
<dbReference type="EnsemblMetazoa" id="CLYHEMT003658.1">
    <property type="protein sequence ID" value="CLYHEMP003658.1"/>
    <property type="gene ID" value="CLYHEMG003658"/>
</dbReference>
<dbReference type="GeneID" id="136797492"/>
<feature type="region of interest" description="Disordered" evidence="2">
    <location>
        <begin position="1"/>
        <end position="30"/>
    </location>
</feature>
<dbReference type="RefSeq" id="XP_066910169.1">
    <property type="nucleotide sequence ID" value="XM_067054068.1"/>
</dbReference>
<dbReference type="AlphaFoldDB" id="A0A7M5V4W1"/>
<sequence>MGGKKNKNKEKGPGLTPAQRKNNARKSLKDQVEIKKTLKSIQEIERDDKLWDSESAKLAELGKQVEEGKKDYGKVESERNTRLCTTFFHTPNSNQERRVDYKKAMTNLDHVNMLLKEDLGKETKKYASWYNACVHMLDKEKIAKEKCQLFHTSDKGKIEDLVEEKRNAESKLKELKGIYQQMAELDRERQINNVNLTLEEYMTLKHNRSSRSIDELRKLLKQVNTQSRQIQKELENRRTTCQKISNQIKQNEIASVEEHQRYKDIVVENKKLMAKLEYLNKKQHSVAEEKNQALIDMEREKERAYHESKETIEIEERIKQLRLQHDLDRASEAKYEEILQAAKEQDWAQDVALKHERDNITSLTERICIEKRLVNTQQKQLEQVNGYNEDMLRYVDKTTYKMVEEFHDDGKRHWPCEITRH</sequence>
<keyword evidence="4" id="KW-1185">Reference proteome</keyword>
<reference evidence="3" key="1">
    <citation type="submission" date="2021-01" db="UniProtKB">
        <authorList>
            <consortium name="EnsemblMetazoa"/>
        </authorList>
    </citation>
    <scope>IDENTIFICATION</scope>
</reference>
<evidence type="ECO:0000313" key="3">
    <source>
        <dbReference type="EnsemblMetazoa" id="CLYHEMP003658.1"/>
    </source>
</evidence>
<accession>A0A7M5V4W1</accession>
<feature type="coiled-coil region" evidence="1">
    <location>
        <begin position="158"/>
        <end position="188"/>
    </location>
</feature>
<dbReference type="Proteomes" id="UP000594262">
    <property type="component" value="Unplaced"/>
</dbReference>
<evidence type="ECO:0000256" key="1">
    <source>
        <dbReference type="SAM" id="Coils"/>
    </source>
</evidence>